<dbReference type="SUPFAM" id="SSF46785">
    <property type="entry name" value="Winged helix' DNA-binding domain"/>
    <property type="match status" value="1"/>
</dbReference>
<evidence type="ECO:0008006" key="3">
    <source>
        <dbReference type="Google" id="ProtNLM"/>
    </source>
</evidence>
<evidence type="ECO:0000313" key="2">
    <source>
        <dbReference type="Proteomes" id="UP000423396"/>
    </source>
</evidence>
<dbReference type="KEGG" id="sazo:D1868_01480"/>
<dbReference type="Gene3D" id="1.10.10.10">
    <property type="entry name" value="Winged helix-like DNA-binding domain superfamily/Winged helix DNA-binding domain"/>
    <property type="match status" value="1"/>
</dbReference>
<dbReference type="EMBL" id="CP045483">
    <property type="protein sequence ID" value="QGR20461.1"/>
    <property type="molecule type" value="Genomic_DNA"/>
</dbReference>
<reference evidence="1 2" key="1">
    <citation type="submission" date="2019-10" db="EMBL/GenBank/DDBJ databases">
        <title>Genome Sequences from Six Type Strain Members of the Archaeal Family Sulfolobaceae: Acidianus ambivalens, Acidianus infernus, Metallosphaera prunae, Stygiolobus azoricus, Sulfolobus metallicus, and Sulfurisphaera ohwakuensis.</title>
        <authorList>
            <person name="Counts J.A."/>
            <person name="Kelly R.M."/>
        </authorList>
    </citation>
    <scope>NUCLEOTIDE SEQUENCE [LARGE SCALE GENOMIC DNA]</scope>
    <source>
        <strain evidence="1 2">FC6</strain>
    </source>
</reference>
<dbReference type="Proteomes" id="UP000423396">
    <property type="component" value="Chromosome"/>
</dbReference>
<gene>
    <name evidence="1" type="ORF">D1868_01480</name>
</gene>
<keyword evidence="2" id="KW-1185">Reference proteome</keyword>
<proteinExistence type="predicted"/>
<evidence type="ECO:0000313" key="1">
    <source>
        <dbReference type="EMBL" id="QGR20461.1"/>
    </source>
</evidence>
<dbReference type="InterPro" id="IPR036390">
    <property type="entry name" value="WH_DNA-bd_sf"/>
</dbReference>
<accession>A0A650CRH6</accession>
<sequence>MRILLVLFKEEEISISKLYKKTRINYKKLEKDLELLEDKHIVDIIKGDKSKIIRLNYSNPKVIILKNLFEELENI</sequence>
<dbReference type="AlphaFoldDB" id="A0A650CRH6"/>
<dbReference type="InterPro" id="IPR036388">
    <property type="entry name" value="WH-like_DNA-bd_sf"/>
</dbReference>
<name>A0A650CRH6_9CREN</name>
<protein>
    <recommendedName>
        <fullName evidence="3">ArsR family transcriptional regulator</fullName>
    </recommendedName>
</protein>
<organism evidence="1 2">
    <name type="scientific">Stygiolobus azoricus</name>
    <dbReference type="NCBI Taxonomy" id="41675"/>
    <lineage>
        <taxon>Archaea</taxon>
        <taxon>Thermoproteota</taxon>
        <taxon>Thermoprotei</taxon>
        <taxon>Sulfolobales</taxon>
        <taxon>Sulfolobaceae</taxon>
        <taxon>Stygiolobus</taxon>
    </lineage>
</organism>